<dbReference type="Proteomes" id="UP000236161">
    <property type="component" value="Unassembled WGS sequence"/>
</dbReference>
<reference evidence="1 2" key="1">
    <citation type="journal article" date="2017" name="Nature">
        <title>The Apostasia genome and the evolution of orchids.</title>
        <authorList>
            <person name="Zhang G.Q."/>
            <person name="Liu K.W."/>
            <person name="Li Z."/>
            <person name="Lohaus R."/>
            <person name="Hsiao Y.Y."/>
            <person name="Niu S.C."/>
            <person name="Wang J.Y."/>
            <person name="Lin Y.C."/>
            <person name="Xu Q."/>
            <person name="Chen L.J."/>
            <person name="Yoshida K."/>
            <person name="Fujiwara S."/>
            <person name="Wang Z.W."/>
            <person name="Zhang Y.Q."/>
            <person name="Mitsuda N."/>
            <person name="Wang M."/>
            <person name="Liu G.H."/>
            <person name="Pecoraro L."/>
            <person name="Huang H.X."/>
            <person name="Xiao X.J."/>
            <person name="Lin M."/>
            <person name="Wu X.Y."/>
            <person name="Wu W.L."/>
            <person name="Chen Y.Y."/>
            <person name="Chang S.B."/>
            <person name="Sakamoto S."/>
            <person name="Ohme-Takagi M."/>
            <person name="Yagi M."/>
            <person name="Zeng S.J."/>
            <person name="Shen C.Y."/>
            <person name="Yeh C.M."/>
            <person name="Luo Y.B."/>
            <person name="Tsai W.C."/>
            <person name="Van de Peer Y."/>
            <person name="Liu Z.J."/>
        </authorList>
    </citation>
    <scope>NUCLEOTIDE SEQUENCE [LARGE SCALE GENOMIC DNA]</scope>
    <source>
        <strain evidence="2">cv. Shenzhen</strain>
        <tissue evidence="1">Stem</tissue>
    </source>
</reference>
<organism evidence="1 2">
    <name type="scientific">Apostasia shenzhenica</name>
    <dbReference type="NCBI Taxonomy" id="1088818"/>
    <lineage>
        <taxon>Eukaryota</taxon>
        <taxon>Viridiplantae</taxon>
        <taxon>Streptophyta</taxon>
        <taxon>Embryophyta</taxon>
        <taxon>Tracheophyta</taxon>
        <taxon>Spermatophyta</taxon>
        <taxon>Magnoliopsida</taxon>
        <taxon>Liliopsida</taxon>
        <taxon>Asparagales</taxon>
        <taxon>Orchidaceae</taxon>
        <taxon>Apostasioideae</taxon>
        <taxon>Apostasia</taxon>
    </lineage>
</organism>
<accession>A0A2I0B400</accession>
<name>A0A2I0B400_9ASPA</name>
<evidence type="ECO:0000313" key="1">
    <source>
        <dbReference type="EMBL" id="PKA62519.1"/>
    </source>
</evidence>
<keyword evidence="2" id="KW-1185">Reference proteome</keyword>
<gene>
    <name evidence="1" type="ORF">AXF42_Ash009406</name>
</gene>
<protein>
    <submittedName>
        <fullName evidence="1">Uncharacterized protein</fullName>
    </submittedName>
</protein>
<evidence type="ECO:0000313" key="2">
    <source>
        <dbReference type="Proteomes" id="UP000236161"/>
    </source>
</evidence>
<proteinExistence type="predicted"/>
<dbReference type="AlphaFoldDB" id="A0A2I0B400"/>
<dbReference type="EMBL" id="KZ451917">
    <property type="protein sequence ID" value="PKA62519.1"/>
    <property type="molecule type" value="Genomic_DNA"/>
</dbReference>
<sequence>MATSCCSLTFFLPAPGELRPHRKCPSITSQKGSFPPDSCRPLFFATRELQLHLEQRYSVRKSSVDFPLVLVSMLYGISSFINNELRVPCVPWHGQPNPFLSELLSHQLGEREPVFWDGELPDSKNRLDHLQSCSTLQHD</sequence>